<evidence type="ECO:0000313" key="2">
    <source>
        <dbReference type="EMBL" id="EZG43053.1"/>
    </source>
</evidence>
<dbReference type="EMBL" id="AFNH02001463">
    <property type="protein sequence ID" value="EZG43053.1"/>
    <property type="molecule type" value="Genomic_DNA"/>
</dbReference>
<feature type="compositionally biased region" description="Low complexity" evidence="1">
    <location>
        <begin position="163"/>
        <end position="179"/>
    </location>
</feature>
<dbReference type="VEuPathDB" id="CryptoDB:GNI_191490"/>
<evidence type="ECO:0000256" key="1">
    <source>
        <dbReference type="SAM" id="MobiDB-lite"/>
    </source>
</evidence>
<comment type="caution">
    <text evidence="2">The sequence shown here is derived from an EMBL/GenBank/DDBJ whole genome shotgun (WGS) entry which is preliminary data.</text>
</comment>
<organism evidence="2 3">
    <name type="scientific">Gregarina niphandrodes</name>
    <name type="common">Septate eugregarine</name>
    <dbReference type="NCBI Taxonomy" id="110365"/>
    <lineage>
        <taxon>Eukaryota</taxon>
        <taxon>Sar</taxon>
        <taxon>Alveolata</taxon>
        <taxon>Apicomplexa</taxon>
        <taxon>Conoidasida</taxon>
        <taxon>Gregarinasina</taxon>
        <taxon>Eugregarinorida</taxon>
        <taxon>Gregarinidae</taxon>
        <taxon>Gregarina</taxon>
    </lineage>
</organism>
<name>A0A023AX92_GRENI</name>
<sequence length="199" mass="22896">LALHHYRLVRSLAAHQSCHISAARAYRHYLSHTTIQFRSTTIRKNQHRQQFTSRHTTRFTLEGPPTTCCIDSSHASTHFTERQTKPNRRVAPRTHRVRWQEVQPHGVALGHERRGVVRGQVGRREVARIRRPLALHGQGGPQQPTVPHRRGQGQARSSDSHSHSVTTTSPSNSSQQLAQRMRRRRRRRLLDRISLKVAA</sequence>
<dbReference type="Proteomes" id="UP000019763">
    <property type="component" value="Unassembled WGS sequence"/>
</dbReference>
<evidence type="ECO:0000313" key="3">
    <source>
        <dbReference type="Proteomes" id="UP000019763"/>
    </source>
</evidence>
<feature type="non-terminal residue" evidence="2">
    <location>
        <position position="199"/>
    </location>
</feature>
<dbReference type="AlphaFoldDB" id="A0A023AX92"/>
<proteinExistence type="predicted"/>
<protein>
    <submittedName>
        <fullName evidence="2">Uncharacterized protein</fullName>
    </submittedName>
</protein>
<reference evidence="2" key="1">
    <citation type="submission" date="2013-12" db="EMBL/GenBank/DDBJ databases">
        <authorList>
            <person name="Omoto C.K."/>
            <person name="Sibley D."/>
            <person name="Venepally P."/>
            <person name="Hadjithomas M."/>
            <person name="Karamycheva S."/>
            <person name="Brunk B."/>
            <person name="Roos D."/>
            <person name="Caler E."/>
            <person name="Lorenzi H."/>
        </authorList>
    </citation>
    <scope>NUCLEOTIDE SEQUENCE</scope>
</reference>
<accession>A0A023AX92</accession>
<gene>
    <name evidence="2" type="ORF">GNI_191490</name>
</gene>
<feature type="compositionally biased region" description="Basic residues" evidence="1">
    <location>
        <begin position="180"/>
        <end position="189"/>
    </location>
</feature>
<feature type="non-terminal residue" evidence="2">
    <location>
        <position position="1"/>
    </location>
</feature>
<feature type="region of interest" description="Disordered" evidence="1">
    <location>
        <begin position="129"/>
        <end position="190"/>
    </location>
</feature>
<dbReference type="RefSeq" id="XP_011133674.1">
    <property type="nucleotide sequence ID" value="XM_011135372.1"/>
</dbReference>
<dbReference type="GeneID" id="22916263"/>
<keyword evidence="3" id="KW-1185">Reference proteome</keyword>